<protein>
    <recommendedName>
        <fullName evidence="11">Gastrokine-1</fullName>
    </recommendedName>
    <alternativeName>
        <fullName evidence="12">18 kDa antrum mucosa protein</fullName>
    </alternativeName>
</protein>
<dbReference type="InterPro" id="IPR051772">
    <property type="entry name" value="Gastrokine"/>
</dbReference>
<reference evidence="14 15" key="1">
    <citation type="journal article" date="2011" name="Proc. Natl. Acad. Sci. U.S.A.">
        <title>Genetic diversity and population structure of the endangered marsupial Sarcophilus harrisii (Tasmanian devil).</title>
        <authorList>
            <person name="Miller W."/>
            <person name="Hayes V.M."/>
            <person name="Ratan A."/>
            <person name="Petersen D.C."/>
            <person name="Wittekindt N.E."/>
            <person name="Miller J."/>
            <person name="Walenz B."/>
            <person name="Knight J."/>
            <person name="Qi J."/>
            <person name="Zhao F."/>
            <person name="Wang Q."/>
            <person name="Bedoya-Reina O.C."/>
            <person name="Katiyar N."/>
            <person name="Tomsho L.P."/>
            <person name="Kasson L.M."/>
            <person name="Hardie R.A."/>
            <person name="Woodbridge P."/>
            <person name="Tindall E.A."/>
            <person name="Bertelsen M.F."/>
            <person name="Dixon D."/>
            <person name="Pyecroft S."/>
            <person name="Helgen K.M."/>
            <person name="Lesk A.M."/>
            <person name="Pringle T.H."/>
            <person name="Patterson N."/>
            <person name="Zhang Y."/>
            <person name="Kreiss A."/>
            <person name="Woods G.M."/>
            <person name="Jones M.E."/>
            <person name="Schuster S.C."/>
        </authorList>
    </citation>
    <scope>NUCLEOTIDE SEQUENCE [LARGE SCALE GENOMIC DNA]</scope>
</reference>
<dbReference type="PROSITE" id="PS50869">
    <property type="entry name" value="BRICHOS"/>
    <property type="match status" value="1"/>
</dbReference>
<evidence type="ECO:0000256" key="6">
    <source>
        <dbReference type="ARBA" id="ARBA00023034"/>
    </source>
</evidence>
<dbReference type="GeneTree" id="ENSGT00930000150969"/>
<keyword evidence="7" id="KW-1015">Disulfide bond</keyword>
<dbReference type="Ensembl" id="ENSSHAT00000010739.2">
    <property type="protein sequence ID" value="ENSSHAP00000010645.2"/>
    <property type="gene ID" value="ENSSHAG00000009187.2"/>
</dbReference>
<evidence type="ECO:0000256" key="2">
    <source>
        <dbReference type="ARBA" id="ARBA00004555"/>
    </source>
</evidence>
<evidence type="ECO:0000256" key="11">
    <source>
        <dbReference type="ARBA" id="ARBA00070192"/>
    </source>
</evidence>
<evidence type="ECO:0000256" key="12">
    <source>
        <dbReference type="ARBA" id="ARBA00077478"/>
    </source>
</evidence>
<dbReference type="InParanoid" id="G3W5E0"/>
<comment type="subcellular location">
    <subcellularLocation>
        <location evidence="1">Cytoplasmic granule</location>
    </subcellularLocation>
    <subcellularLocation>
        <location evidence="2">Golgi apparatus</location>
    </subcellularLocation>
    <subcellularLocation>
        <location evidence="3">Secreted</location>
    </subcellularLocation>
</comment>
<dbReference type="Proteomes" id="UP000007648">
    <property type="component" value="Unassembled WGS sequence"/>
</dbReference>
<dbReference type="InterPro" id="IPR007084">
    <property type="entry name" value="BRICHOS_dom"/>
</dbReference>
<evidence type="ECO:0000256" key="9">
    <source>
        <dbReference type="ARBA" id="ARBA00053890"/>
    </source>
</evidence>
<dbReference type="FunCoup" id="G3W5E0">
    <property type="interactions" value="14"/>
</dbReference>
<reference evidence="14" key="3">
    <citation type="submission" date="2025-09" db="UniProtKB">
        <authorList>
            <consortium name="Ensembl"/>
        </authorList>
    </citation>
    <scope>IDENTIFICATION</scope>
</reference>
<name>G3W5E0_SARHA</name>
<sequence>PAQSSSNGFKLLQSGLNCFNLVQIGFIHLERKIVFIGLLGFLWGSSSADSNINVSNDNDTDDGGQRVSINNQHNVANIDNDNGWNSWNSIWDYNTGFAATRIFAKKTCIVHRLNRKVVPALQDLEKMSKERKANVHTGLSPQSLHYKIEPEETKDLTQFGSPIENMCKGLRTYQAQEVQGQSFYFHSGSCFRINVLWLMGISLCGDVTAS</sequence>
<feature type="domain" description="BRICHOS" evidence="13">
    <location>
        <begin position="81"/>
        <end position="175"/>
    </location>
</feature>
<evidence type="ECO:0000256" key="5">
    <source>
        <dbReference type="ARBA" id="ARBA00022729"/>
    </source>
</evidence>
<dbReference type="eggNOG" id="ENOG502S4AB">
    <property type="taxonomic scope" value="Eukaryota"/>
</dbReference>
<dbReference type="Gene3D" id="3.30.390.150">
    <property type="match status" value="1"/>
</dbReference>
<comment type="function">
    <text evidence="9">Has mitogenic activity and may be involved in maintaining the integrity of the gastric mucosal epithelium.</text>
</comment>
<evidence type="ECO:0000313" key="14">
    <source>
        <dbReference type="Ensembl" id="ENSSHAP00000010645.2"/>
    </source>
</evidence>
<evidence type="ECO:0000313" key="15">
    <source>
        <dbReference type="Proteomes" id="UP000007648"/>
    </source>
</evidence>
<proteinExistence type="inferred from homology"/>
<comment type="similarity">
    <text evidence="10">Belongs to the gastrokine family.</text>
</comment>
<keyword evidence="6" id="KW-0333">Golgi apparatus</keyword>
<evidence type="ECO:0000256" key="10">
    <source>
        <dbReference type="ARBA" id="ARBA00061085"/>
    </source>
</evidence>
<dbReference type="GO" id="GO:0051781">
    <property type="term" value="P:positive regulation of cell division"/>
    <property type="evidence" value="ECO:0007669"/>
    <property type="project" value="UniProtKB-KW"/>
</dbReference>
<accession>G3W5E0</accession>
<evidence type="ECO:0000256" key="7">
    <source>
        <dbReference type="ARBA" id="ARBA00023157"/>
    </source>
</evidence>
<evidence type="ECO:0000256" key="1">
    <source>
        <dbReference type="ARBA" id="ARBA00004463"/>
    </source>
</evidence>
<dbReference type="Pfam" id="PF04089">
    <property type="entry name" value="BRICHOS"/>
    <property type="match status" value="1"/>
</dbReference>
<dbReference type="PANTHER" id="PTHR16483">
    <property type="entry name" value="GASTROKINE 1"/>
    <property type="match status" value="1"/>
</dbReference>
<evidence type="ECO:0000256" key="3">
    <source>
        <dbReference type="ARBA" id="ARBA00004613"/>
    </source>
</evidence>
<dbReference type="GO" id="GO:0005576">
    <property type="term" value="C:extracellular region"/>
    <property type="evidence" value="ECO:0007669"/>
    <property type="project" value="UniProtKB-SubCell"/>
</dbReference>
<keyword evidence="4" id="KW-0964">Secreted</keyword>
<evidence type="ECO:0000259" key="13">
    <source>
        <dbReference type="PROSITE" id="PS50869"/>
    </source>
</evidence>
<reference evidence="14" key="2">
    <citation type="submission" date="2025-08" db="UniProtKB">
        <authorList>
            <consortium name="Ensembl"/>
        </authorList>
    </citation>
    <scope>IDENTIFICATION</scope>
</reference>
<evidence type="ECO:0000256" key="4">
    <source>
        <dbReference type="ARBA" id="ARBA00022525"/>
    </source>
</evidence>
<dbReference type="HOGENOM" id="CLU_098684_2_0_1"/>
<keyword evidence="15" id="KW-1185">Reference proteome</keyword>
<keyword evidence="5" id="KW-0732">Signal</keyword>
<evidence type="ECO:0000256" key="8">
    <source>
        <dbReference type="ARBA" id="ARBA00023246"/>
    </source>
</evidence>
<dbReference type="AlphaFoldDB" id="G3W5E0"/>
<keyword evidence="8" id="KW-0497">Mitogen</keyword>
<dbReference type="GO" id="GO:0005794">
    <property type="term" value="C:Golgi apparatus"/>
    <property type="evidence" value="ECO:0007669"/>
    <property type="project" value="UniProtKB-SubCell"/>
</dbReference>
<dbReference type="FunFam" id="3.30.390.150:FF:000003">
    <property type="entry name" value="Gastrokine 1"/>
    <property type="match status" value="1"/>
</dbReference>
<organism evidence="14 15">
    <name type="scientific">Sarcophilus harrisii</name>
    <name type="common">Tasmanian devil</name>
    <name type="synonym">Sarcophilus laniarius</name>
    <dbReference type="NCBI Taxonomy" id="9305"/>
    <lineage>
        <taxon>Eukaryota</taxon>
        <taxon>Metazoa</taxon>
        <taxon>Chordata</taxon>
        <taxon>Craniata</taxon>
        <taxon>Vertebrata</taxon>
        <taxon>Euteleostomi</taxon>
        <taxon>Mammalia</taxon>
        <taxon>Metatheria</taxon>
        <taxon>Dasyuromorphia</taxon>
        <taxon>Dasyuridae</taxon>
        <taxon>Sarcophilus</taxon>
    </lineage>
</organism>
<dbReference type="SMART" id="SM01039">
    <property type="entry name" value="BRICHOS"/>
    <property type="match status" value="1"/>
</dbReference>